<evidence type="ECO:0000256" key="1">
    <source>
        <dbReference type="ARBA" id="ARBA00004651"/>
    </source>
</evidence>
<keyword evidence="5 8" id="KW-1133">Transmembrane helix</keyword>
<evidence type="ECO:0000256" key="8">
    <source>
        <dbReference type="SAM" id="Phobius"/>
    </source>
</evidence>
<gene>
    <name evidence="9" type="ORF">Stube_53240</name>
</gene>
<comment type="subcellular location">
    <subcellularLocation>
        <location evidence="1">Cell membrane</location>
        <topology evidence="1">Multi-pass membrane protein</topology>
    </subcellularLocation>
</comment>
<dbReference type="Proteomes" id="UP000431826">
    <property type="component" value="Unassembled WGS sequence"/>
</dbReference>
<evidence type="ECO:0000256" key="4">
    <source>
        <dbReference type="ARBA" id="ARBA00022692"/>
    </source>
</evidence>
<dbReference type="Pfam" id="PF04226">
    <property type="entry name" value="Transgly_assoc"/>
    <property type="match status" value="1"/>
</dbReference>
<feature type="transmembrane region" description="Helical" evidence="8">
    <location>
        <begin position="96"/>
        <end position="113"/>
    </location>
</feature>
<dbReference type="InterPro" id="IPR007341">
    <property type="entry name" value="Transgly_assoc"/>
</dbReference>
<evidence type="ECO:0000256" key="2">
    <source>
        <dbReference type="ARBA" id="ARBA00011006"/>
    </source>
</evidence>
<comment type="caution">
    <text evidence="9">The sequence shown here is derived from an EMBL/GenBank/DDBJ whole genome shotgun (WGS) entry which is preliminary data.</text>
</comment>
<dbReference type="EMBL" id="BLIR01000003">
    <property type="protein sequence ID" value="GFE40651.1"/>
    <property type="molecule type" value="Genomic_DNA"/>
</dbReference>
<keyword evidence="4 8" id="KW-0812">Transmembrane</keyword>
<keyword evidence="10" id="KW-1185">Reference proteome</keyword>
<dbReference type="PANTHER" id="PTHR33884">
    <property type="entry name" value="UPF0410 PROTEIN YMGE"/>
    <property type="match status" value="1"/>
</dbReference>
<dbReference type="GO" id="GO:0005886">
    <property type="term" value="C:plasma membrane"/>
    <property type="evidence" value="ECO:0007669"/>
    <property type="project" value="UniProtKB-SubCell"/>
</dbReference>
<keyword evidence="3" id="KW-1003">Cell membrane</keyword>
<feature type="region of interest" description="Disordered" evidence="7">
    <location>
        <begin position="1"/>
        <end position="47"/>
    </location>
</feature>
<organism evidence="9 10">
    <name type="scientific">Streptomyces tubercidicus</name>
    <dbReference type="NCBI Taxonomy" id="47759"/>
    <lineage>
        <taxon>Bacteria</taxon>
        <taxon>Bacillati</taxon>
        <taxon>Actinomycetota</taxon>
        <taxon>Actinomycetes</taxon>
        <taxon>Kitasatosporales</taxon>
        <taxon>Streptomycetaceae</taxon>
        <taxon>Streptomyces</taxon>
    </lineage>
</organism>
<proteinExistence type="inferred from homology"/>
<dbReference type="AlphaFoldDB" id="A0A640V135"/>
<dbReference type="PANTHER" id="PTHR33884:SF3">
    <property type="entry name" value="UPF0410 PROTEIN YMGE"/>
    <property type="match status" value="1"/>
</dbReference>
<evidence type="ECO:0000256" key="6">
    <source>
        <dbReference type="ARBA" id="ARBA00023136"/>
    </source>
</evidence>
<evidence type="ECO:0000256" key="3">
    <source>
        <dbReference type="ARBA" id="ARBA00022475"/>
    </source>
</evidence>
<evidence type="ECO:0000313" key="10">
    <source>
        <dbReference type="Proteomes" id="UP000431826"/>
    </source>
</evidence>
<feature type="transmembrane region" description="Helical" evidence="8">
    <location>
        <begin position="68"/>
        <end position="89"/>
    </location>
</feature>
<feature type="transmembrane region" description="Helical" evidence="8">
    <location>
        <begin position="133"/>
        <end position="151"/>
    </location>
</feature>
<evidence type="ECO:0000313" key="9">
    <source>
        <dbReference type="EMBL" id="GFE40651.1"/>
    </source>
</evidence>
<feature type="compositionally biased region" description="Pro residues" evidence="7">
    <location>
        <begin position="10"/>
        <end position="21"/>
    </location>
</feature>
<reference evidence="9 10" key="1">
    <citation type="submission" date="2019-12" db="EMBL/GenBank/DDBJ databases">
        <title>Whole genome shotgun sequence of Streptomyces tubercidicus NBRC 13090.</title>
        <authorList>
            <person name="Ichikawa N."/>
            <person name="Kimura A."/>
            <person name="Kitahashi Y."/>
            <person name="Komaki H."/>
            <person name="Tamura T."/>
        </authorList>
    </citation>
    <scope>NUCLEOTIDE SEQUENCE [LARGE SCALE GENOMIC DNA]</scope>
    <source>
        <strain evidence="9 10">NBRC 13090</strain>
    </source>
</reference>
<accession>A0A640V135</accession>
<sequence length="158" mass="16959">MATLTGTPPTAVPHPTAVPRPRPYRAQQQAAPPPPTPHTTQAPPRNPCPPPGVLVYVPISPRWNEERIMGIVSWLVLGLIAGVIAKVLLPGRDPGGLIGTTLIGIVGSFIGGWLSTKFLNEPIPKDFGEPRMWVASIAGALVLLIGYRLLFGNSRERR</sequence>
<name>A0A640V135_9ACTN</name>
<keyword evidence="6 8" id="KW-0472">Membrane</keyword>
<evidence type="ECO:0000256" key="7">
    <source>
        <dbReference type="SAM" id="MobiDB-lite"/>
    </source>
</evidence>
<protein>
    <recommendedName>
        <fullName evidence="11">Transglycosylase</fullName>
    </recommendedName>
</protein>
<evidence type="ECO:0008006" key="11">
    <source>
        <dbReference type="Google" id="ProtNLM"/>
    </source>
</evidence>
<comment type="similarity">
    <text evidence="2">Belongs to the UPF0410 family.</text>
</comment>
<evidence type="ECO:0000256" key="5">
    <source>
        <dbReference type="ARBA" id="ARBA00022989"/>
    </source>
</evidence>